<dbReference type="EMBL" id="CP061800">
    <property type="protein sequence ID" value="QTA86120.1"/>
    <property type="molecule type" value="Genomic_DNA"/>
</dbReference>
<sequence length="65" mass="7188">MGSASLHPPYISTFPGILFLEKSLKGLLTTAETRVRWVPLRSTLHFHISGYFIFGKIPKKTADGG</sequence>
<evidence type="ECO:0000313" key="2">
    <source>
        <dbReference type="Proteomes" id="UP000663722"/>
    </source>
</evidence>
<gene>
    <name evidence="1" type="ORF">dnm_021380</name>
</gene>
<accession>A0A975BIV3</accession>
<evidence type="ECO:0000313" key="1">
    <source>
        <dbReference type="EMBL" id="QTA86120.1"/>
    </source>
</evidence>
<proteinExistence type="predicted"/>
<dbReference type="Proteomes" id="UP000663722">
    <property type="component" value="Chromosome"/>
</dbReference>
<name>A0A975BIV3_9BACT</name>
<dbReference type="AlphaFoldDB" id="A0A975BIV3"/>
<dbReference type="KEGG" id="dmm:dnm_021380"/>
<organism evidence="1 2">
    <name type="scientific">Desulfonema magnum</name>
    <dbReference type="NCBI Taxonomy" id="45655"/>
    <lineage>
        <taxon>Bacteria</taxon>
        <taxon>Pseudomonadati</taxon>
        <taxon>Thermodesulfobacteriota</taxon>
        <taxon>Desulfobacteria</taxon>
        <taxon>Desulfobacterales</taxon>
        <taxon>Desulfococcaceae</taxon>
        <taxon>Desulfonema</taxon>
    </lineage>
</organism>
<reference evidence="1" key="1">
    <citation type="journal article" date="2021" name="Microb. Physiol.">
        <title>Proteogenomic Insights into the Physiology of Marine, Sulfate-Reducing, Filamentous Desulfonema limicola and Desulfonema magnum.</title>
        <authorList>
            <person name="Schnaars V."/>
            <person name="Wohlbrand L."/>
            <person name="Scheve S."/>
            <person name="Hinrichs C."/>
            <person name="Reinhardt R."/>
            <person name="Rabus R."/>
        </authorList>
    </citation>
    <scope>NUCLEOTIDE SEQUENCE</scope>
    <source>
        <strain evidence="1">4be13</strain>
    </source>
</reference>
<protein>
    <submittedName>
        <fullName evidence="1">Uncharacterized protein</fullName>
    </submittedName>
</protein>
<keyword evidence="2" id="KW-1185">Reference proteome</keyword>